<sequence>MYNEYELVYQTPKEAFFNAVITNSIVLLGMQFSIRSMAYSDVTWQDCAYLPQKLSTVVEKRLLDKGEVKCRLGHHVSDLAPWVELTMTFEGDSRVAYLSGNQNIGRAIAEGNTMWVHYILTLLIDKPVFELTPDMPALSDSNWWTGGELNTGFNEKLQNFNSERLDVDAEVLVQQFPEFTAYQITTVWNRAVSKRRFYTKNAPREAAKPVEIDEDTKEALRDLVTIANDSNMMFWTSDENANHYFGEMLDADVWSVMPITEPGNLKDYYKVEKGEVVNEKVVALLAVFREVIQSEILLSIYKRKTPASENDTAWVFDCRPTNTISPAFWIQVSGTLQRVNSSVVSRLPDSEMRSVAEPAYLMSAKAVRDAWGTSELKQWHYDAIIEWGVNNGWKEVTKYGRQLLFVADLRLL</sequence>
<organism evidence="1 2">
    <name type="scientific">Enterobacteria phage SEGD1</name>
    <dbReference type="NCBI Taxonomy" id="1805456"/>
    <lineage>
        <taxon>Viruses</taxon>
        <taxon>Duplodnaviria</taxon>
        <taxon>Heunggongvirae</taxon>
        <taxon>Uroviricota</taxon>
        <taxon>Caudoviricetes</taxon>
        <taxon>Chimalliviridae</taxon>
        <taxon>Seoulvirus</taxon>
        <taxon>Seoulvirus SPN3US</taxon>
    </lineage>
</organism>
<dbReference type="EMBL" id="KU726251">
    <property type="protein sequence ID" value="AMR59827.1"/>
    <property type="molecule type" value="Genomic_DNA"/>
</dbReference>
<dbReference type="Proteomes" id="UP000223976">
    <property type="component" value="Segment"/>
</dbReference>
<proteinExistence type="predicted"/>
<protein>
    <submittedName>
        <fullName evidence="1">Uncharacterized protein</fullName>
    </submittedName>
</protein>
<name>A0A142IIN9_9CAUD</name>
<gene>
    <name evidence="1" type="ORF">SEGD1_180</name>
</gene>
<evidence type="ECO:0000313" key="2">
    <source>
        <dbReference type="Proteomes" id="UP000223976"/>
    </source>
</evidence>
<evidence type="ECO:0000313" key="1">
    <source>
        <dbReference type="EMBL" id="AMR59827.1"/>
    </source>
</evidence>
<accession>A0A142IIN9</accession>
<reference evidence="1 2" key="1">
    <citation type="submission" date="2016-02" db="EMBL/GenBank/DDBJ databases">
        <title>Complete genome sequence of a polyvalent bacteriophage, SEGD1, simultaneously inhibiting both Salmonella enterica and Escherichia coli O157:H7.</title>
        <authorList>
            <person name="Fan J."/>
            <person name="Ma J."/>
        </authorList>
    </citation>
    <scope>NUCLEOTIDE SEQUENCE [LARGE SCALE GENOMIC DNA]</scope>
</reference>